<dbReference type="Proteomes" id="UP000029833">
    <property type="component" value="Unassembled WGS sequence"/>
</dbReference>
<evidence type="ECO:0000313" key="2">
    <source>
        <dbReference type="EMBL" id="KGM01649.1"/>
    </source>
</evidence>
<dbReference type="Pfam" id="PF00903">
    <property type="entry name" value="Glyoxalase"/>
    <property type="match status" value="1"/>
</dbReference>
<dbReference type="InterPro" id="IPR004360">
    <property type="entry name" value="Glyas_Fos-R_dOase_dom"/>
</dbReference>
<name>A0A0A0B767_9CELL</name>
<dbReference type="InterPro" id="IPR037523">
    <property type="entry name" value="VOC_core"/>
</dbReference>
<dbReference type="OrthoDB" id="9793039at2"/>
<accession>A0A0A0B767</accession>
<feature type="domain" description="VOC" evidence="1">
    <location>
        <begin position="11"/>
        <end position="125"/>
    </location>
</feature>
<keyword evidence="3" id="KW-1185">Reference proteome</keyword>
<evidence type="ECO:0000259" key="1">
    <source>
        <dbReference type="PROSITE" id="PS51819"/>
    </source>
</evidence>
<dbReference type="SUPFAM" id="SSF54593">
    <property type="entry name" value="Glyoxalase/Bleomycin resistance protein/Dihydroxybiphenyl dioxygenase"/>
    <property type="match status" value="1"/>
</dbReference>
<dbReference type="PANTHER" id="PTHR33993:SF1">
    <property type="entry name" value="GLYOXALASE FAMILY PROTEIN"/>
    <property type="match status" value="1"/>
</dbReference>
<gene>
    <name evidence="2" type="ORF">Q760_18240</name>
</gene>
<dbReference type="PANTHER" id="PTHR33993">
    <property type="entry name" value="GLYOXALASE-RELATED"/>
    <property type="match status" value="1"/>
</dbReference>
<dbReference type="CDD" id="cd07247">
    <property type="entry name" value="SgaA_N_like"/>
    <property type="match status" value="1"/>
</dbReference>
<dbReference type="EMBL" id="AXNT01000092">
    <property type="protein sequence ID" value="KGM01649.1"/>
    <property type="molecule type" value="Genomic_DNA"/>
</dbReference>
<dbReference type="InterPro" id="IPR029068">
    <property type="entry name" value="Glyas_Bleomycin-R_OHBP_Dase"/>
</dbReference>
<dbReference type="STRING" id="1408250.Q760_18240"/>
<evidence type="ECO:0000313" key="3">
    <source>
        <dbReference type="Proteomes" id="UP000029833"/>
    </source>
</evidence>
<organism evidence="2 3">
    <name type="scientific">Cellulomonas cellasea DSM 20118</name>
    <dbReference type="NCBI Taxonomy" id="1408250"/>
    <lineage>
        <taxon>Bacteria</taxon>
        <taxon>Bacillati</taxon>
        <taxon>Actinomycetota</taxon>
        <taxon>Actinomycetes</taxon>
        <taxon>Micrococcales</taxon>
        <taxon>Cellulomonadaceae</taxon>
        <taxon>Cellulomonas</taxon>
    </lineage>
</organism>
<dbReference type="RefSeq" id="WP_034631613.1">
    <property type="nucleotide sequence ID" value="NZ_AXNT01000092.1"/>
</dbReference>
<protein>
    <submittedName>
        <fullName evidence="2">Glyoxalase</fullName>
    </submittedName>
</protein>
<dbReference type="AlphaFoldDB" id="A0A0A0B767"/>
<dbReference type="InterPro" id="IPR052164">
    <property type="entry name" value="Anthracycline_SecMetBiosynth"/>
</dbReference>
<sequence length="126" mass="13374">MATHTHRIHHSIDYIELPTTDLAAAREFYGAAFGWQFTAYGDGYAGIRTTAEDGSDEAGGLTLAESSAITRGGPFVLLYTADLDATLDAVTRAGGTVVEGPYAFPGGRRFHFLDPSGNELGAWSES</sequence>
<dbReference type="Gene3D" id="3.10.180.10">
    <property type="entry name" value="2,3-Dihydroxybiphenyl 1,2-Dioxygenase, domain 1"/>
    <property type="match status" value="1"/>
</dbReference>
<comment type="caution">
    <text evidence="2">The sequence shown here is derived from an EMBL/GenBank/DDBJ whole genome shotgun (WGS) entry which is preliminary data.</text>
</comment>
<reference evidence="2 3" key="1">
    <citation type="submission" date="2013-10" db="EMBL/GenBank/DDBJ databases">
        <authorList>
            <person name="Wang G."/>
            <person name="Zhuang W."/>
        </authorList>
    </citation>
    <scope>NUCLEOTIDE SEQUENCE [LARGE SCALE GENOMIC DNA]</scope>
    <source>
        <strain evidence="2 3">DSM 20118</strain>
    </source>
</reference>
<dbReference type="PROSITE" id="PS51819">
    <property type="entry name" value="VOC"/>
    <property type="match status" value="1"/>
</dbReference>
<proteinExistence type="predicted"/>